<accession>A0A1H6XSH7</accession>
<proteinExistence type="predicted"/>
<evidence type="ECO:0000256" key="1">
    <source>
        <dbReference type="ARBA" id="ARBA00023125"/>
    </source>
</evidence>
<dbReference type="InterPro" id="IPR050624">
    <property type="entry name" value="HTH-type_Tx_Regulator"/>
</dbReference>
<protein>
    <submittedName>
        <fullName evidence="4">Transcriptional regulator, TetR family</fullName>
    </submittedName>
</protein>
<evidence type="ECO:0000313" key="4">
    <source>
        <dbReference type="EMBL" id="SEJ31989.1"/>
    </source>
</evidence>
<dbReference type="Gene3D" id="1.10.357.10">
    <property type="entry name" value="Tetracycline Repressor, domain 2"/>
    <property type="match status" value="1"/>
</dbReference>
<dbReference type="Pfam" id="PF00440">
    <property type="entry name" value="TetR_N"/>
    <property type="match status" value="1"/>
</dbReference>
<keyword evidence="5" id="KW-1185">Reference proteome</keyword>
<dbReference type="InterPro" id="IPR009057">
    <property type="entry name" value="Homeodomain-like_sf"/>
</dbReference>
<dbReference type="PANTHER" id="PTHR43479:SF7">
    <property type="entry name" value="TETR-FAMILY TRANSCRIPTIONAL REGULATOR"/>
    <property type="match status" value="1"/>
</dbReference>
<evidence type="ECO:0000313" key="5">
    <source>
        <dbReference type="Proteomes" id="UP000183315"/>
    </source>
</evidence>
<organism evidence="4 5">
    <name type="scientific">Demequina mangrovi</name>
    <dbReference type="NCBI Taxonomy" id="1043493"/>
    <lineage>
        <taxon>Bacteria</taxon>
        <taxon>Bacillati</taxon>
        <taxon>Actinomycetota</taxon>
        <taxon>Actinomycetes</taxon>
        <taxon>Micrococcales</taxon>
        <taxon>Demequinaceae</taxon>
        <taxon>Demequina</taxon>
    </lineage>
</organism>
<gene>
    <name evidence="4" type="ORF">SAMN05421637_1400</name>
</gene>
<feature type="DNA-binding region" description="H-T-H motif" evidence="2">
    <location>
        <begin position="40"/>
        <end position="59"/>
    </location>
</feature>
<feature type="domain" description="HTH tetR-type" evidence="3">
    <location>
        <begin position="17"/>
        <end position="77"/>
    </location>
</feature>
<dbReference type="PANTHER" id="PTHR43479">
    <property type="entry name" value="ACREF/ENVCD OPERON REPRESSOR-RELATED"/>
    <property type="match status" value="1"/>
</dbReference>
<dbReference type="PRINTS" id="PR00455">
    <property type="entry name" value="HTHTETR"/>
</dbReference>
<dbReference type="GO" id="GO:0003677">
    <property type="term" value="F:DNA binding"/>
    <property type="evidence" value="ECO:0007669"/>
    <property type="project" value="UniProtKB-UniRule"/>
</dbReference>
<reference evidence="5" key="1">
    <citation type="submission" date="2016-10" db="EMBL/GenBank/DDBJ databases">
        <authorList>
            <person name="Varghese N."/>
        </authorList>
    </citation>
    <scope>NUCLEOTIDE SEQUENCE [LARGE SCALE GENOMIC DNA]</scope>
    <source>
        <strain evidence="5">DSM 24868</strain>
    </source>
</reference>
<evidence type="ECO:0000259" key="3">
    <source>
        <dbReference type="PROSITE" id="PS50977"/>
    </source>
</evidence>
<dbReference type="Proteomes" id="UP000183315">
    <property type="component" value="Unassembled WGS sequence"/>
</dbReference>
<dbReference type="PROSITE" id="PS50977">
    <property type="entry name" value="HTH_TETR_2"/>
    <property type="match status" value="1"/>
</dbReference>
<evidence type="ECO:0000256" key="2">
    <source>
        <dbReference type="PROSITE-ProRule" id="PRU00335"/>
    </source>
</evidence>
<sequence>MNGVSRCHNRGVDARIARTRRRLQEALVELARERGVDEVSVSDIAARAGVNRSTFYQHYSDKETLLADALDVVAGDAEAGLDGLVLGDAPPAPLVTFLEHVEVHADLYHRVFTEPGYGAVLTRLRARSRQAIRGLAPEVDELVRKELPVDVVAAGMTGLVLGVMGEWLAMEDRPPAAVAAAWIWSIVLGLPGLGERAEA</sequence>
<dbReference type="EMBL" id="FNZI01000003">
    <property type="protein sequence ID" value="SEJ31989.1"/>
    <property type="molecule type" value="Genomic_DNA"/>
</dbReference>
<dbReference type="AlphaFoldDB" id="A0A1H6XSH7"/>
<keyword evidence="1 2" id="KW-0238">DNA-binding</keyword>
<name>A0A1H6XSH7_9MICO</name>
<dbReference type="eggNOG" id="COG1309">
    <property type="taxonomic scope" value="Bacteria"/>
</dbReference>
<dbReference type="InterPro" id="IPR001647">
    <property type="entry name" value="HTH_TetR"/>
</dbReference>
<dbReference type="SUPFAM" id="SSF46689">
    <property type="entry name" value="Homeodomain-like"/>
    <property type="match status" value="1"/>
</dbReference>